<organism evidence="1 2">
    <name type="scientific">Allopseudospirillum japonicum</name>
    <dbReference type="NCBI Taxonomy" id="64971"/>
    <lineage>
        <taxon>Bacteria</taxon>
        <taxon>Pseudomonadati</taxon>
        <taxon>Pseudomonadota</taxon>
        <taxon>Gammaproteobacteria</taxon>
        <taxon>Oceanospirillales</taxon>
        <taxon>Oceanospirillaceae</taxon>
        <taxon>Allopseudospirillum</taxon>
    </lineage>
</organism>
<dbReference type="Proteomes" id="UP000242999">
    <property type="component" value="Unassembled WGS sequence"/>
</dbReference>
<gene>
    <name evidence="1" type="ORF">SAMN05421831_10124</name>
</gene>
<dbReference type="STRING" id="64971.SAMN05421831_10124"/>
<dbReference type="AlphaFoldDB" id="A0A1H6Q0G0"/>
<dbReference type="EMBL" id="FNYH01000001">
    <property type="protein sequence ID" value="SEI37338.1"/>
    <property type="molecule type" value="Genomic_DNA"/>
</dbReference>
<protein>
    <submittedName>
        <fullName evidence="1">Uncharacterized protein</fullName>
    </submittedName>
</protein>
<evidence type="ECO:0000313" key="1">
    <source>
        <dbReference type="EMBL" id="SEI37338.1"/>
    </source>
</evidence>
<keyword evidence="2" id="KW-1185">Reference proteome</keyword>
<proteinExistence type="predicted"/>
<name>A0A1H6Q0G0_9GAMM</name>
<reference evidence="2" key="1">
    <citation type="submission" date="2016-10" db="EMBL/GenBank/DDBJ databases">
        <authorList>
            <person name="Varghese N."/>
            <person name="Submissions S."/>
        </authorList>
    </citation>
    <scope>NUCLEOTIDE SEQUENCE [LARGE SCALE GENOMIC DNA]</scope>
    <source>
        <strain evidence="2">DSM 7165</strain>
    </source>
</reference>
<evidence type="ECO:0000313" key="2">
    <source>
        <dbReference type="Proteomes" id="UP000242999"/>
    </source>
</evidence>
<sequence>MHAKKIIATHLCIILGLSFVKQGYAQNCDDLQAARVANEKALSFFQDAEVIRRAKILKYHHLSNKREVASYVKTKDNKKYTVFTLVNMQCNTRFIKATR</sequence>
<accession>A0A1H6Q0G0</accession>